<keyword evidence="2" id="KW-0812">Transmembrane</keyword>
<protein>
    <recommendedName>
        <fullName evidence="5">DUF4337 domain-containing protein</fullName>
    </recommendedName>
</protein>
<evidence type="ECO:0000256" key="1">
    <source>
        <dbReference type="SAM" id="MobiDB-lite"/>
    </source>
</evidence>
<keyword evidence="2" id="KW-0472">Membrane</keyword>
<sequence length="236" mass="25847">MTAPAPSPAPATATPPDQPRLSGLFGDMELLVVILLGIVSVATAYTSFQSTLYDGLTASSYSQAQNSQTEAESLYLEANQTYVQDVQTWGRLTELSVDMDSPDPVVAEAASAKFDTLQFVLVDEIFDAAITWSDEETTTTGDYVGPFESEEYFGARFGAWAEEDDRSIALFETAEEYNTFGDRLQLNTVLMAITLFLLGIAAVVKRRRIQWILIGFGMTIFTVAAVLTALVPFAWF</sequence>
<accession>A0ABZ0VB25</accession>
<name>A0ABZ0VB25_9MICO</name>
<feature type="transmembrane region" description="Helical" evidence="2">
    <location>
        <begin position="30"/>
        <end position="48"/>
    </location>
</feature>
<proteinExistence type="predicted"/>
<keyword evidence="2" id="KW-1133">Transmembrane helix</keyword>
<feature type="region of interest" description="Disordered" evidence="1">
    <location>
        <begin position="1"/>
        <end position="20"/>
    </location>
</feature>
<keyword evidence="4" id="KW-1185">Reference proteome</keyword>
<feature type="transmembrane region" description="Helical" evidence="2">
    <location>
        <begin position="184"/>
        <end position="204"/>
    </location>
</feature>
<dbReference type="EMBL" id="CP139779">
    <property type="protein sequence ID" value="WQB70098.1"/>
    <property type="molecule type" value="Genomic_DNA"/>
</dbReference>
<evidence type="ECO:0000313" key="3">
    <source>
        <dbReference type="EMBL" id="WQB70098.1"/>
    </source>
</evidence>
<dbReference type="Proteomes" id="UP001324533">
    <property type="component" value="Chromosome"/>
</dbReference>
<reference evidence="3 4" key="1">
    <citation type="submission" date="2023-06" db="EMBL/GenBank/DDBJ databases">
        <title>Rock-solubilizing bacteria, Microbacterium invictum, promotes re-establishment of vegetation in rocky wasteland by accelerating rock bio-weathering and reshaping soil bacterial community.</title>
        <authorList>
            <person name="Liu C."/>
        </authorList>
    </citation>
    <scope>NUCLEOTIDE SEQUENCE [LARGE SCALE GENOMIC DNA]</scope>
    <source>
        <strain evidence="3 4">X-18</strain>
    </source>
</reference>
<dbReference type="RefSeq" id="WP_322410248.1">
    <property type="nucleotide sequence ID" value="NZ_CP139779.1"/>
</dbReference>
<organism evidence="3 4">
    <name type="scientific">Microbacterium invictum</name>
    <dbReference type="NCBI Taxonomy" id="515415"/>
    <lineage>
        <taxon>Bacteria</taxon>
        <taxon>Bacillati</taxon>
        <taxon>Actinomycetota</taxon>
        <taxon>Actinomycetes</taxon>
        <taxon>Micrococcales</taxon>
        <taxon>Microbacteriaceae</taxon>
        <taxon>Microbacterium</taxon>
    </lineage>
</organism>
<evidence type="ECO:0008006" key="5">
    <source>
        <dbReference type="Google" id="ProtNLM"/>
    </source>
</evidence>
<gene>
    <name evidence="3" type="ORF">T9R20_15575</name>
</gene>
<feature type="transmembrane region" description="Helical" evidence="2">
    <location>
        <begin position="211"/>
        <end position="235"/>
    </location>
</feature>
<evidence type="ECO:0000313" key="4">
    <source>
        <dbReference type="Proteomes" id="UP001324533"/>
    </source>
</evidence>
<evidence type="ECO:0000256" key="2">
    <source>
        <dbReference type="SAM" id="Phobius"/>
    </source>
</evidence>